<evidence type="ECO:0000313" key="4">
    <source>
        <dbReference type="Proteomes" id="UP001524460"/>
    </source>
</evidence>
<dbReference type="CDD" id="cd13671">
    <property type="entry name" value="PBP2_TRAP_SBP_like_3"/>
    <property type="match status" value="1"/>
</dbReference>
<dbReference type="Gene3D" id="3.40.190.170">
    <property type="entry name" value="Bacterial extracellular solute-binding protein, family 7"/>
    <property type="match status" value="1"/>
</dbReference>
<dbReference type="NCBIfam" id="TIGR00787">
    <property type="entry name" value="dctP"/>
    <property type="match status" value="1"/>
</dbReference>
<dbReference type="Proteomes" id="UP001524460">
    <property type="component" value="Unassembled WGS sequence"/>
</dbReference>
<protein>
    <submittedName>
        <fullName evidence="3">TRAP transporter substrate-binding protein</fullName>
    </submittedName>
</protein>
<feature type="chain" id="PRO_5046078226" evidence="2">
    <location>
        <begin position="22"/>
        <end position="319"/>
    </location>
</feature>
<dbReference type="PANTHER" id="PTHR33376:SF2">
    <property type="entry name" value="DICARBOXYLATE-BINDING PERIPLASMIC PROTEIN"/>
    <property type="match status" value="1"/>
</dbReference>
<feature type="signal peptide" evidence="2">
    <location>
        <begin position="1"/>
        <end position="21"/>
    </location>
</feature>
<reference evidence="3 4" key="1">
    <citation type="submission" date="2022-07" db="EMBL/GenBank/DDBJ databases">
        <title>Photobacterium pectinilyticum sp. nov., a marine bacterium isolated from surface seawater of Qingdao offshore.</title>
        <authorList>
            <person name="Wang X."/>
        </authorList>
    </citation>
    <scope>NUCLEOTIDE SEQUENCE [LARGE SCALE GENOMIC DNA]</scope>
    <source>
        <strain evidence="3 4">ZSDE20</strain>
    </source>
</reference>
<sequence>MKKILLSLIATSVMMSANVNAKTLNLGHAMSLDNAAHKGMVIFADKVKEKSNGDLNVRIFPNAQLGSERDQAEQVVTGALDMAKINGSLAESFEPTFKTVSIPFLFDSIEHKRQFMRSDTAEKMLLSSEGKGFIGLTFYDSGTRSFYGSKPFKTPDDLAGLKVRVPESPTMMEMINLLGARATPMPFTEIYTGLQQGVIDAAENNVSSLVEMRHTEVANYYSVDQHTMSPDLIIISESTWASLKPDQQKIIKEAAAESLEEQIKLWDKIENANVEKAKSIGVTFVEVDKDKFREKVRPMLDSALEDPSLSYYVEKIQTM</sequence>
<evidence type="ECO:0000256" key="1">
    <source>
        <dbReference type="ARBA" id="ARBA00022729"/>
    </source>
</evidence>
<dbReference type="PIRSF" id="PIRSF006470">
    <property type="entry name" value="DctB"/>
    <property type="match status" value="1"/>
</dbReference>
<evidence type="ECO:0000256" key="2">
    <source>
        <dbReference type="SAM" id="SignalP"/>
    </source>
</evidence>
<dbReference type="RefSeq" id="WP_255045124.1">
    <property type="nucleotide sequence ID" value="NZ_JANEYT010000104.1"/>
</dbReference>
<evidence type="ECO:0000313" key="3">
    <source>
        <dbReference type="EMBL" id="MCQ1061026.1"/>
    </source>
</evidence>
<dbReference type="Pfam" id="PF03480">
    <property type="entry name" value="DctP"/>
    <property type="match status" value="1"/>
</dbReference>
<dbReference type="InterPro" id="IPR004682">
    <property type="entry name" value="TRAP_DctP"/>
</dbReference>
<comment type="caution">
    <text evidence="3">The sequence shown here is derived from an EMBL/GenBank/DDBJ whole genome shotgun (WGS) entry which is preliminary data.</text>
</comment>
<dbReference type="NCBIfam" id="NF037995">
    <property type="entry name" value="TRAP_S1"/>
    <property type="match status" value="1"/>
</dbReference>
<keyword evidence="1 2" id="KW-0732">Signal</keyword>
<dbReference type="InterPro" id="IPR018389">
    <property type="entry name" value="DctP_fam"/>
</dbReference>
<dbReference type="EMBL" id="JANEYT010000104">
    <property type="protein sequence ID" value="MCQ1061026.1"/>
    <property type="molecule type" value="Genomic_DNA"/>
</dbReference>
<keyword evidence="4" id="KW-1185">Reference proteome</keyword>
<organism evidence="3 4">
    <name type="scientific">Photobacterium pectinilyticum</name>
    <dbReference type="NCBI Taxonomy" id="2906793"/>
    <lineage>
        <taxon>Bacteria</taxon>
        <taxon>Pseudomonadati</taxon>
        <taxon>Pseudomonadota</taxon>
        <taxon>Gammaproteobacteria</taxon>
        <taxon>Vibrionales</taxon>
        <taxon>Vibrionaceae</taxon>
        <taxon>Photobacterium</taxon>
    </lineage>
</organism>
<name>A0ABT1N8H0_9GAMM</name>
<dbReference type="PANTHER" id="PTHR33376">
    <property type="match status" value="1"/>
</dbReference>
<proteinExistence type="predicted"/>
<accession>A0ABT1N8H0</accession>
<gene>
    <name evidence="3" type="ORF">NHN17_23580</name>
</gene>
<dbReference type="InterPro" id="IPR038404">
    <property type="entry name" value="TRAP_DctP_sf"/>
</dbReference>